<dbReference type="PANTHER" id="PTHR30050:SF5">
    <property type="entry name" value="DNAA REGULATORY INACTIVATOR HDA"/>
    <property type="match status" value="1"/>
</dbReference>
<dbReference type="GO" id="GO:0006270">
    <property type="term" value="P:DNA replication initiation"/>
    <property type="evidence" value="ECO:0007669"/>
    <property type="project" value="TreeGrafter"/>
</dbReference>
<evidence type="ECO:0000313" key="4">
    <source>
        <dbReference type="Proteomes" id="UP000198611"/>
    </source>
</evidence>
<proteinExistence type="predicted"/>
<dbReference type="STRING" id="1123397.SAMN05660831_01070"/>
<dbReference type="OrthoDB" id="9784878at2"/>
<evidence type="ECO:0000259" key="1">
    <source>
        <dbReference type="Pfam" id="PF00308"/>
    </source>
</evidence>
<name>A0A1I1QA16_9GAMM</name>
<keyword evidence="4" id="KW-1185">Reference proteome</keyword>
<organism evidence="3 4">
    <name type="scientific">Thiohalospira halophila DSM 15071</name>
    <dbReference type="NCBI Taxonomy" id="1123397"/>
    <lineage>
        <taxon>Bacteria</taxon>
        <taxon>Pseudomonadati</taxon>
        <taxon>Pseudomonadota</taxon>
        <taxon>Gammaproteobacteria</taxon>
        <taxon>Thiohalospirales</taxon>
        <taxon>Thiohalospiraceae</taxon>
        <taxon>Thiohalospira</taxon>
    </lineage>
</organism>
<dbReference type="AlphaFoldDB" id="A0A1I1QA16"/>
<protein>
    <submittedName>
        <fullName evidence="3">Regulatory inactivation of DnaA Hda protein</fullName>
    </submittedName>
</protein>
<evidence type="ECO:0000259" key="2">
    <source>
        <dbReference type="Pfam" id="PF22688"/>
    </source>
</evidence>
<dbReference type="InterPro" id="IPR027417">
    <property type="entry name" value="P-loop_NTPase"/>
</dbReference>
<dbReference type="SUPFAM" id="SSF52540">
    <property type="entry name" value="P-loop containing nucleoside triphosphate hydrolases"/>
    <property type="match status" value="1"/>
</dbReference>
<gene>
    <name evidence="3" type="ORF">SAMN05660831_01070</name>
</gene>
<sequence>MAAGNDQLILPVGFHEAADLEGFESGANAGAVAAVAARQPGPLFLWGGPGRGKTHLLQAACVAAGRAGEPAAYLPLGTEGLTPEALQGLEGMAVVAVDDLDAVAGDRAWEEALFHLFNRTNEAGAPFLVAASAAPAALPLVLEDLRSRLAWGLVFHLQPLDDEGLRKALMGRARRRGMEMPEAVANYLLSRISRDPAEVFGWLERLDRATLAAQRRLTIPFVRELISADGG</sequence>
<dbReference type="Gene3D" id="1.10.8.60">
    <property type="match status" value="1"/>
</dbReference>
<dbReference type="NCBIfam" id="TIGR03420">
    <property type="entry name" value="DnaA_homol_Hda"/>
    <property type="match status" value="1"/>
</dbReference>
<dbReference type="Pfam" id="PF00308">
    <property type="entry name" value="Bac_DnaA"/>
    <property type="match status" value="1"/>
</dbReference>
<dbReference type="RefSeq" id="WP_093427719.1">
    <property type="nucleotide sequence ID" value="NZ_FOMJ01000002.1"/>
</dbReference>
<dbReference type="PANTHER" id="PTHR30050">
    <property type="entry name" value="CHROMOSOMAL REPLICATION INITIATOR PROTEIN DNAA"/>
    <property type="match status" value="1"/>
</dbReference>
<dbReference type="InterPro" id="IPR017788">
    <property type="entry name" value="Hda"/>
</dbReference>
<feature type="domain" description="Chromosomal replication initiator protein DnaA ATPAse" evidence="1">
    <location>
        <begin position="29"/>
        <end position="154"/>
    </location>
</feature>
<dbReference type="Proteomes" id="UP000198611">
    <property type="component" value="Unassembled WGS sequence"/>
</dbReference>
<dbReference type="Pfam" id="PF22688">
    <property type="entry name" value="Hda_lid"/>
    <property type="match status" value="1"/>
</dbReference>
<reference evidence="3 4" key="1">
    <citation type="submission" date="2016-10" db="EMBL/GenBank/DDBJ databases">
        <authorList>
            <person name="de Groot N.N."/>
        </authorList>
    </citation>
    <scope>NUCLEOTIDE SEQUENCE [LARGE SCALE GENOMIC DNA]</scope>
    <source>
        <strain evidence="3 4">HL3</strain>
    </source>
</reference>
<accession>A0A1I1QA16</accession>
<dbReference type="InterPro" id="IPR013317">
    <property type="entry name" value="DnaA_dom"/>
</dbReference>
<dbReference type="Gene3D" id="3.40.50.300">
    <property type="entry name" value="P-loop containing nucleotide triphosphate hydrolases"/>
    <property type="match status" value="1"/>
</dbReference>
<feature type="domain" description="Hda lid" evidence="2">
    <location>
        <begin position="162"/>
        <end position="225"/>
    </location>
</feature>
<evidence type="ECO:0000313" key="3">
    <source>
        <dbReference type="EMBL" id="SFD18919.1"/>
    </source>
</evidence>
<dbReference type="InterPro" id="IPR055199">
    <property type="entry name" value="Hda_lid"/>
</dbReference>
<dbReference type="EMBL" id="FOMJ01000002">
    <property type="protein sequence ID" value="SFD18919.1"/>
    <property type="molecule type" value="Genomic_DNA"/>
</dbReference>
<dbReference type="GO" id="GO:0032297">
    <property type="term" value="P:negative regulation of DNA-templated DNA replication initiation"/>
    <property type="evidence" value="ECO:0007669"/>
    <property type="project" value="InterPro"/>
</dbReference>